<dbReference type="GO" id="GO:0032259">
    <property type="term" value="P:methylation"/>
    <property type="evidence" value="ECO:0007669"/>
    <property type="project" value="UniProtKB-KW"/>
</dbReference>
<evidence type="ECO:0000259" key="4">
    <source>
        <dbReference type="Pfam" id="PF08241"/>
    </source>
</evidence>
<dbReference type="Proteomes" id="UP000298337">
    <property type="component" value="Unassembled WGS sequence"/>
</dbReference>
<reference evidence="5 6" key="1">
    <citation type="submission" date="2019-04" db="EMBL/GenBank/DDBJ databases">
        <authorList>
            <person name="Feng G."/>
            <person name="Zhang J."/>
            <person name="Zhu H."/>
        </authorList>
    </citation>
    <scope>NUCLEOTIDE SEQUENCE [LARGE SCALE GENOMIC DNA]</scope>
    <source>
        <strain evidence="5 6">92R-1</strain>
    </source>
</reference>
<comment type="caution">
    <text evidence="5">The sequence shown here is derived from an EMBL/GenBank/DDBJ whole genome shotgun (WGS) entry which is preliminary data.</text>
</comment>
<organism evidence="5 6">
    <name type="scientific">Hymenobacter fodinae</name>
    <dbReference type="NCBI Taxonomy" id="2510796"/>
    <lineage>
        <taxon>Bacteria</taxon>
        <taxon>Pseudomonadati</taxon>
        <taxon>Bacteroidota</taxon>
        <taxon>Cytophagia</taxon>
        <taxon>Cytophagales</taxon>
        <taxon>Hymenobacteraceae</taxon>
        <taxon>Hymenobacter</taxon>
    </lineage>
</organism>
<evidence type="ECO:0000313" key="6">
    <source>
        <dbReference type="Proteomes" id="UP000298337"/>
    </source>
</evidence>
<dbReference type="CDD" id="cd02440">
    <property type="entry name" value="AdoMet_MTases"/>
    <property type="match status" value="1"/>
</dbReference>
<comment type="similarity">
    <text evidence="1">Belongs to the methyltransferase superfamily.</text>
</comment>
<dbReference type="Pfam" id="PF08241">
    <property type="entry name" value="Methyltransf_11"/>
    <property type="match status" value="1"/>
</dbReference>
<sequence length="246" mass="28496">MATLDRFSTQADLYARYRIDYPAELYTFLLARVSGRQRAWDCATGNGQVATVLAEHFAHVEATDISAAQLGQAPARPNITYQLSPAEHTPFPDNSFDLITVAQAVHWFDMEAFNREISRVGHPGATVAEWGYGLLRISPELDPLVQKFHDETMRPYWDDNRWHITDEYARLPFPFAQVEHARFPVRRQWSAEWFLNYLRTWSSVVKYQQQHGQDPVQLIAEDVTRLWGEAEREVEFPVFLRLGVVE</sequence>
<evidence type="ECO:0000313" key="5">
    <source>
        <dbReference type="EMBL" id="TGE06667.1"/>
    </source>
</evidence>
<dbReference type="EMBL" id="SRLA01000003">
    <property type="protein sequence ID" value="TGE06667.1"/>
    <property type="molecule type" value="Genomic_DNA"/>
</dbReference>
<dbReference type="PANTHER" id="PTHR44942:SF4">
    <property type="entry name" value="METHYLTRANSFERASE TYPE 11 DOMAIN-CONTAINING PROTEIN"/>
    <property type="match status" value="1"/>
</dbReference>
<keyword evidence="3 5" id="KW-0808">Transferase</keyword>
<protein>
    <submittedName>
        <fullName evidence="5">Class I SAM-dependent methyltransferase</fullName>
    </submittedName>
</protein>
<keyword evidence="2 5" id="KW-0489">Methyltransferase</keyword>
<evidence type="ECO:0000256" key="2">
    <source>
        <dbReference type="ARBA" id="ARBA00022603"/>
    </source>
</evidence>
<dbReference type="InterPro" id="IPR029063">
    <property type="entry name" value="SAM-dependent_MTases_sf"/>
</dbReference>
<name>A0A4Z0P7P3_9BACT</name>
<feature type="domain" description="Methyltransferase type 11" evidence="4">
    <location>
        <begin position="41"/>
        <end position="127"/>
    </location>
</feature>
<dbReference type="RefSeq" id="WP_135435436.1">
    <property type="nucleotide sequence ID" value="NZ_SRLA01000003.1"/>
</dbReference>
<proteinExistence type="inferred from homology"/>
<keyword evidence="6" id="KW-1185">Reference proteome</keyword>
<evidence type="ECO:0000256" key="3">
    <source>
        <dbReference type="ARBA" id="ARBA00022679"/>
    </source>
</evidence>
<gene>
    <name evidence="5" type="ORF">EU556_17710</name>
</gene>
<dbReference type="PANTHER" id="PTHR44942">
    <property type="entry name" value="METHYLTRANSF_11 DOMAIN-CONTAINING PROTEIN"/>
    <property type="match status" value="1"/>
</dbReference>
<dbReference type="Gene3D" id="3.40.50.150">
    <property type="entry name" value="Vaccinia Virus protein VP39"/>
    <property type="match status" value="1"/>
</dbReference>
<dbReference type="InterPro" id="IPR013216">
    <property type="entry name" value="Methyltransf_11"/>
</dbReference>
<evidence type="ECO:0000256" key="1">
    <source>
        <dbReference type="ARBA" id="ARBA00008361"/>
    </source>
</evidence>
<dbReference type="InterPro" id="IPR051052">
    <property type="entry name" value="Diverse_substrate_MTase"/>
</dbReference>
<dbReference type="OrthoDB" id="9797252at2"/>
<accession>A0A4Z0P7P3</accession>
<dbReference type="SUPFAM" id="SSF53335">
    <property type="entry name" value="S-adenosyl-L-methionine-dependent methyltransferases"/>
    <property type="match status" value="1"/>
</dbReference>
<dbReference type="AlphaFoldDB" id="A0A4Z0P7P3"/>
<dbReference type="GO" id="GO:0008757">
    <property type="term" value="F:S-adenosylmethionine-dependent methyltransferase activity"/>
    <property type="evidence" value="ECO:0007669"/>
    <property type="project" value="InterPro"/>
</dbReference>